<dbReference type="OrthoDB" id="4991267at2"/>
<keyword evidence="2" id="KW-0472">Membrane</keyword>
<keyword evidence="2" id="KW-1133">Transmembrane helix</keyword>
<evidence type="ECO:0000313" key="4">
    <source>
        <dbReference type="Proteomes" id="UP000295601"/>
    </source>
</evidence>
<evidence type="ECO:0000313" key="3">
    <source>
        <dbReference type="EMBL" id="TDP92599.1"/>
    </source>
</evidence>
<comment type="caution">
    <text evidence="3">The sequence shown here is derived from an EMBL/GenBank/DDBJ whole genome shotgun (WGS) entry which is preliminary data.</text>
</comment>
<reference evidence="3 4" key="1">
    <citation type="submission" date="2019-03" db="EMBL/GenBank/DDBJ databases">
        <title>Genomic analyses of the natural microbiome of Caenorhabditis elegans.</title>
        <authorList>
            <person name="Samuel B."/>
        </authorList>
    </citation>
    <scope>NUCLEOTIDE SEQUENCE [LARGE SCALE GENOMIC DNA]</scope>
    <source>
        <strain evidence="3 4">JUb18</strain>
    </source>
</reference>
<dbReference type="RefSeq" id="WP_133616751.1">
    <property type="nucleotide sequence ID" value="NZ_CP080492.1"/>
</dbReference>
<evidence type="ECO:0000256" key="1">
    <source>
        <dbReference type="SAM" id="MobiDB-lite"/>
    </source>
</evidence>
<proteinExistence type="predicted"/>
<dbReference type="EMBL" id="SNYA01000004">
    <property type="protein sequence ID" value="TDP92599.1"/>
    <property type="molecule type" value="Genomic_DNA"/>
</dbReference>
<keyword evidence="2" id="KW-0812">Transmembrane</keyword>
<organism evidence="3 4">
    <name type="scientific">Leucobacter luti</name>
    <dbReference type="NCBI Taxonomy" id="340320"/>
    <lineage>
        <taxon>Bacteria</taxon>
        <taxon>Bacillati</taxon>
        <taxon>Actinomycetota</taxon>
        <taxon>Actinomycetes</taxon>
        <taxon>Micrococcales</taxon>
        <taxon>Microbacteriaceae</taxon>
        <taxon>Leucobacter</taxon>
    </lineage>
</organism>
<evidence type="ECO:0000256" key="2">
    <source>
        <dbReference type="SAM" id="Phobius"/>
    </source>
</evidence>
<feature type="region of interest" description="Disordered" evidence="1">
    <location>
        <begin position="21"/>
        <end position="40"/>
    </location>
</feature>
<sequence>MPRDFREPILFWQVHQPNVAQRGVRGRGPSSGAPAEEHWHSHVFAGSTSAVRKRRVTRYEKFTTRMVLLSAALTLGVTAGLHALNYGLETKTSSTSGTHSTFYKDDE</sequence>
<protein>
    <submittedName>
        <fullName evidence="3">Uncharacterized protein</fullName>
    </submittedName>
</protein>
<accession>A0A4R6RZG9</accession>
<dbReference type="AlphaFoldDB" id="A0A4R6RZG9"/>
<name>A0A4R6RZG9_9MICO</name>
<dbReference type="Proteomes" id="UP000295601">
    <property type="component" value="Unassembled WGS sequence"/>
</dbReference>
<keyword evidence="4" id="KW-1185">Reference proteome</keyword>
<feature type="transmembrane region" description="Helical" evidence="2">
    <location>
        <begin position="62"/>
        <end position="84"/>
    </location>
</feature>
<gene>
    <name evidence="3" type="ORF">EDF62_1815</name>
</gene>